<evidence type="ECO:0000256" key="18">
    <source>
        <dbReference type="ARBA" id="ARBA00047899"/>
    </source>
</evidence>
<keyword evidence="3" id="KW-1003">Cell membrane</keyword>
<keyword evidence="14 21" id="KW-1133">Transmembrane helix</keyword>
<evidence type="ECO:0000256" key="9">
    <source>
        <dbReference type="ARBA" id="ARBA00022729"/>
    </source>
</evidence>
<dbReference type="GO" id="GO:0004674">
    <property type="term" value="F:protein serine/threonine kinase activity"/>
    <property type="evidence" value="ECO:0007669"/>
    <property type="project" value="UniProtKB-KW"/>
</dbReference>
<feature type="binding site" evidence="20">
    <location>
        <position position="837"/>
    </location>
    <ligand>
        <name>ATP</name>
        <dbReference type="ChEBI" id="CHEBI:30616"/>
    </ligand>
</feature>
<dbReference type="SUPFAM" id="SSF56112">
    <property type="entry name" value="Protein kinase-like (PK-like)"/>
    <property type="match status" value="1"/>
</dbReference>
<dbReference type="PANTHER" id="PTHR48010:SF96">
    <property type="entry name" value="OS05G0595800 PROTEIN"/>
    <property type="match status" value="1"/>
</dbReference>
<dbReference type="Pfam" id="PF07714">
    <property type="entry name" value="PK_Tyr_Ser-Thr"/>
    <property type="match status" value="1"/>
</dbReference>
<dbReference type="InterPro" id="IPR050994">
    <property type="entry name" value="At_inactive_RLKs"/>
</dbReference>
<dbReference type="GO" id="GO:0005524">
    <property type="term" value="F:ATP binding"/>
    <property type="evidence" value="ECO:0007669"/>
    <property type="project" value="UniProtKB-UniRule"/>
</dbReference>
<dbReference type="PROSITE" id="PS00108">
    <property type="entry name" value="PROTEIN_KINASE_ST"/>
    <property type="match status" value="1"/>
</dbReference>
<evidence type="ECO:0000256" key="1">
    <source>
        <dbReference type="ARBA" id="ARBA00004251"/>
    </source>
</evidence>
<protein>
    <recommendedName>
        <fullName evidence="2">non-specific serine/threonine protein kinase</fullName>
        <ecNumber evidence="2">2.7.11.1</ecNumber>
    </recommendedName>
</protein>
<dbReference type="InterPro" id="IPR003591">
    <property type="entry name" value="Leu-rich_rpt_typical-subtyp"/>
</dbReference>
<keyword evidence="8 21" id="KW-0812">Transmembrane</keyword>
<dbReference type="Gene3D" id="1.10.510.10">
    <property type="entry name" value="Transferase(Phosphotransferase) domain 1"/>
    <property type="match status" value="1"/>
</dbReference>
<keyword evidence="25" id="KW-1185">Reference proteome</keyword>
<evidence type="ECO:0000313" key="24">
    <source>
        <dbReference type="EMBL" id="KAH7444545.1"/>
    </source>
</evidence>
<dbReference type="Gene3D" id="3.80.10.10">
    <property type="entry name" value="Ribonuclease Inhibitor"/>
    <property type="match status" value="4"/>
</dbReference>
<reference evidence="24" key="1">
    <citation type="submission" date="2021-08" db="EMBL/GenBank/DDBJ databases">
        <title>WGS assembly of Ceratopteris richardii.</title>
        <authorList>
            <person name="Marchant D.B."/>
            <person name="Chen G."/>
            <person name="Jenkins J."/>
            <person name="Shu S."/>
            <person name="Leebens-Mack J."/>
            <person name="Grimwood J."/>
            <person name="Schmutz J."/>
            <person name="Soltis P."/>
            <person name="Soltis D."/>
            <person name="Chen Z.-H."/>
        </authorList>
    </citation>
    <scope>NUCLEOTIDE SEQUENCE</scope>
    <source>
        <strain evidence="24">Whitten #5841</strain>
        <tissue evidence="24">Leaf</tissue>
    </source>
</reference>
<dbReference type="AlphaFoldDB" id="A0A8T2VG12"/>
<evidence type="ECO:0000256" key="11">
    <source>
        <dbReference type="ARBA" id="ARBA00022741"/>
    </source>
</evidence>
<keyword evidence="15 21" id="KW-0472">Membrane</keyword>
<dbReference type="InterPro" id="IPR017441">
    <property type="entry name" value="Protein_kinase_ATP_BS"/>
</dbReference>
<name>A0A8T2VG12_CERRI</name>
<evidence type="ECO:0000256" key="21">
    <source>
        <dbReference type="SAM" id="Phobius"/>
    </source>
</evidence>
<evidence type="ECO:0000259" key="23">
    <source>
        <dbReference type="PROSITE" id="PS50011"/>
    </source>
</evidence>
<feature type="transmembrane region" description="Helical" evidence="21">
    <location>
        <begin position="739"/>
        <end position="762"/>
    </location>
</feature>
<dbReference type="FunFam" id="3.80.10.10:FF:000041">
    <property type="entry name" value="LRR receptor-like serine/threonine-protein kinase ERECTA"/>
    <property type="match status" value="4"/>
</dbReference>
<comment type="subcellular location">
    <subcellularLocation>
        <location evidence="1">Cell membrane</location>
        <topology evidence="1">Single-pass type I membrane protein</topology>
    </subcellularLocation>
</comment>
<evidence type="ECO:0000256" key="12">
    <source>
        <dbReference type="ARBA" id="ARBA00022777"/>
    </source>
</evidence>
<keyword evidence="12" id="KW-0418">Kinase</keyword>
<dbReference type="FunFam" id="3.80.10.10:FF:000416">
    <property type="entry name" value="Probable leucine-rich repeat receptor-like protein kinase At5g63930"/>
    <property type="match status" value="1"/>
</dbReference>
<accession>A0A8T2VG12</accession>
<evidence type="ECO:0000256" key="16">
    <source>
        <dbReference type="ARBA" id="ARBA00023170"/>
    </source>
</evidence>
<evidence type="ECO:0000256" key="7">
    <source>
        <dbReference type="ARBA" id="ARBA00022679"/>
    </source>
</evidence>
<keyword evidence="16" id="KW-0675">Receptor</keyword>
<comment type="caution">
    <text evidence="24">The sequence shown here is derived from an EMBL/GenBank/DDBJ whole genome shotgun (WGS) entry which is preliminary data.</text>
</comment>
<keyword evidence="5" id="KW-0597">Phosphoprotein</keyword>
<dbReference type="InterPro" id="IPR001245">
    <property type="entry name" value="Ser-Thr/Tyr_kinase_cat_dom"/>
</dbReference>
<dbReference type="OrthoDB" id="676979at2759"/>
<dbReference type="InterPro" id="IPR000719">
    <property type="entry name" value="Prot_kinase_dom"/>
</dbReference>
<dbReference type="InterPro" id="IPR032675">
    <property type="entry name" value="LRR_dom_sf"/>
</dbReference>
<organism evidence="24 25">
    <name type="scientific">Ceratopteris richardii</name>
    <name type="common">Triangle waterfern</name>
    <dbReference type="NCBI Taxonomy" id="49495"/>
    <lineage>
        <taxon>Eukaryota</taxon>
        <taxon>Viridiplantae</taxon>
        <taxon>Streptophyta</taxon>
        <taxon>Embryophyta</taxon>
        <taxon>Tracheophyta</taxon>
        <taxon>Polypodiopsida</taxon>
        <taxon>Polypodiidae</taxon>
        <taxon>Polypodiales</taxon>
        <taxon>Pteridineae</taxon>
        <taxon>Pteridaceae</taxon>
        <taxon>Parkerioideae</taxon>
        <taxon>Ceratopteris</taxon>
    </lineage>
</organism>
<evidence type="ECO:0000256" key="3">
    <source>
        <dbReference type="ARBA" id="ARBA00022475"/>
    </source>
</evidence>
<evidence type="ECO:0000256" key="17">
    <source>
        <dbReference type="ARBA" id="ARBA00023180"/>
    </source>
</evidence>
<dbReference type="InterPro" id="IPR008271">
    <property type="entry name" value="Ser/Thr_kinase_AS"/>
</dbReference>
<keyword evidence="9 22" id="KW-0732">Signal</keyword>
<evidence type="ECO:0000256" key="4">
    <source>
        <dbReference type="ARBA" id="ARBA00022527"/>
    </source>
</evidence>
<evidence type="ECO:0000256" key="10">
    <source>
        <dbReference type="ARBA" id="ARBA00022737"/>
    </source>
</evidence>
<comment type="catalytic activity">
    <reaction evidence="18">
        <text>L-threonyl-[protein] + ATP = O-phospho-L-threonyl-[protein] + ADP + H(+)</text>
        <dbReference type="Rhea" id="RHEA:46608"/>
        <dbReference type="Rhea" id="RHEA-COMP:11060"/>
        <dbReference type="Rhea" id="RHEA-COMP:11605"/>
        <dbReference type="ChEBI" id="CHEBI:15378"/>
        <dbReference type="ChEBI" id="CHEBI:30013"/>
        <dbReference type="ChEBI" id="CHEBI:30616"/>
        <dbReference type="ChEBI" id="CHEBI:61977"/>
        <dbReference type="ChEBI" id="CHEBI:456216"/>
        <dbReference type="EC" id="2.7.11.1"/>
    </reaction>
</comment>
<dbReference type="InterPro" id="IPR001611">
    <property type="entry name" value="Leu-rich_rpt"/>
</dbReference>
<dbReference type="PROSITE" id="PS00107">
    <property type="entry name" value="PROTEIN_KINASE_ATP"/>
    <property type="match status" value="1"/>
</dbReference>
<keyword evidence="4" id="KW-0723">Serine/threonine-protein kinase</keyword>
<dbReference type="EC" id="2.7.11.1" evidence="2"/>
<evidence type="ECO:0000256" key="22">
    <source>
        <dbReference type="SAM" id="SignalP"/>
    </source>
</evidence>
<evidence type="ECO:0000256" key="14">
    <source>
        <dbReference type="ARBA" id="ARBA00022989"/>
    </source>
</evidence>
<evidence type="ECO:0000256" key="6">
    <source>
        <dbReference type="ARBA" id="ARBA00022614"/>
    </source>
</evidence>
<dbReference type="InterPro" id="IPR011009">
    <property type="entry name" value="Kinase-like_dom_sf"/>
</dbReference>
<dbReference type="PROSITE" id="PS50011">
    <property type="entry name" value="PROTEIN_KINASE_DOM"/>
    <property type="match status" value="1"/>
</dbReference>
<dbReference type="EMBL" id="CM035407">
    <property type="protein sequence ID" value="KAH7444545.1"/>
    <property type="molecule type" value="Genomic_DNA"/>
</dbReference>
<feature type="domain" description="Protein kinase" evidence="23">
    <location>
        <begin position="801"/>
        <end position="1096"/>
    </location>
</feature>
<evidence type="ECO:0000313" key="25">
    <source>
        <dbReference type="Proteomes" id="UP000825935"/>
    </source>
</evidence>
<evidence type="ECO:0000256" key="19">
    <source>
        <dbReference type="ARBA" id="ARBA00048679"/>
    </source>
</evidence>
<dbReference type="SUPFAM" id="SSF52047">
    <property type="entry name" value="RNI-like"/>
    <property type="match status" value="2"/>
</dbReference>
<dbReference type="SMART" id="SM00369">
    <property type="entry name" value="LRR_TYP"/>
    <property type="match status" value="9"/>
</dbReference>
<comment type="catalytic activity">
    <reaction evidence="19">
        <text>L-seryl-[protein] + ATP = O-phospho-L-seryl-[protein] + ADP + H(+)</text>
        <dbReference type="Rhea" id="RHEA:17989"/>
        <dbReference type="Rhea" id="RHEA-COMP:9863"/>
        <dbReference type="Rhea" id="RHEA-COMP:11604"/>
        <dbReference type="ChEBI" id="CHEBI:15378"/>
        <dbReference type="ChEBI" id="CHEBI:29999"/>
        <dbReference type="ChEBI" id="CHEBI:30616"/>
        <dbReference type="ChEBI" id="CHEBI:83421"/>
        <dbReference type="ChEBI" id="CHEBI:456216"/>
        <dbReference type="EC" id="2.7.11.1"/>
    </reaction>
</comment>
<dbReference type="PRINTS" id="PR00019">
    <property type="entry name" value="LEURICHRPT"/>
</dbReference>
<dbReference type="SMART" id="SM00220">
    <property type="entry name" value="S_TKc"/>
    <property type="match status" value="1"/>
</dbReference>
<feature type="signal peptide" evidence="22">
    <location>
        <begin position="1"/>
        <end position="30"/>
    </location>
</feature>
<dbReference type="FunFam" id="3.80.10.10:FF:000270">
    <property type="entry name" value="Putative LRR receptor-like serine/threonine-protein kinase"/>
    <property type="match status" value="1"/>
</dbReference>
<evidence type="ECO:0000256" key="2">
    <source>
        <dbReference type="ARBA" id="ARBA00012513"/>
    </source>
</evidence>
<keyword evidence="11 20" id="KW-0547">Nucleotide-binding</keyword>
<gene>
    <name evidence="24" type="ORF">KP509_02G082100</name>
</gene>
<keyword evidence="10" id="KW-0677">Repeat</keyword>
<keyword evidence="7" id="KW-0808">Transferase</keyword>
<sequence length="1139" mass="123336">MPTMAAGSATPPCFVIFTCLLLVASSGVNCGPAEDEAALLDFATSFSPRSVARIALSRLWMPFRSATNATPKHCSWLGVSCAPISFRVISLSLTPSTLRSAAAVNQGPAASVPADAEQIIRALSPLSSLQSLALPSLNLSGILPISDVIRFPKLTYLDLSSNNLSGTIPASFCSYYPSLIELHLAFNQLSGPIPPDIAACAHLRALTVHDNQLSGHIPASLGRLTQLEVLRVGGNSLLSGGLPAELGNCSSLKALGVAATSVTGSIPPEFGRLVHLETLMIFEANLSGPIPPELGNCSQLVELYLFSNRLSGSLPPELGKLAKLEKLYLWQNQLSGSIPAELQSLKRLQSLDLSQNYFSGSIPASLGTLATMSRLFLSANFLSGNIPVELGNCSMMVGLQLDRNLFTGSIPMALGKLSNLQLLFLWNNSLEGEIPSSLGDCQNLQSVDLSWNRLSGSLPVELLELQLLDKFLVMANELSGSIPKAIGKCRSLNRLRLAKNKFSGPIPAEIWTLQKLTFLDISENQLSGRISESIGECTTLELFDAHENLLQGPIPTQLGNLHNLQSIDISLNRLTGQLPSSLGSLSRLTKLKVQSNSMSGCIPPELRKCESLTTLDLSSNSFFGTIPSALGGISTLSVSLNISCNKLSGPVPEEFENLFALGELDLSHNQLSGSLDVFARMSSLVSLNISYNVFSGPLPDAYIFKSMYASNYAGNPGLCAPSSYCNAAIRGRTRRRKAIVGFLSGSVFLSFLAGLLLVRITVRRSAKARMDMEDLNDLGWPWELIPFTKLSFTAAEVLERMVDENIVGKGGSGEVYRAEMSNGEVIAMKKVLRAAGKGTRDCFAAEVEALRTARHTNIVRLLGVCLGNRVNLLLYEFIGNGSLEEWLHSHKRALDWDNRYEIALGVAQGLAYLHHDCVPPILHRDIKASNILLDGRLHPLLADFGLAKFAHVSSPETHLSLQTMLAGSYGYIAPEHAYTIRITEKSDVYSYGVVLLEILTGRRPVEMCTMMENEAGVAGHERHIIDWVREMRHCHQDLADALDPRLRGMPDPFIKEMFQTLAVAMECVHPLPSARPSMRRVVTLLLSIRHRIHDYSKLDVLAAAKVRTDIGSTALTLTSSTGSSFISPSATSEVTIIKF</sequence>
<dbReference type="OMA" id="WTCITCS"/>
<keyword evidence="6" id="KW-0433">Leucine-rich repeat</keyword>
<evidence type="ECO:0000256" key="5">
    <source>
        <dbReference type="ARBA" id="ARBA00022553"/>
    </source>
</evidence>
<dbReference type="Pfam" id="PF00560">
    <property type="entry name" value="LRR_1"/>
    <property type="match status" value="8"/>
</dbReference>
<dbReference type="Proteomes" id="UP000825935">
    <property type="component" value="Chromosome 2"/>
</dbReference>
<proteinExistence type="predicted"/>
<evidence type="ECO:0000256" key="15">
    <source>
        <dbReference type="ARBA" id="ARBA00023136"/>
    </source>
</evidence>
<dbReference type="PANTHER" id="PTHR48010">
    <property type="entry name" value="OS05G0588300 PROTEIN"/>
    <property type="match status" value="1"/>
</dbReference>
<feature type="chain" id="PRO_5035781403" description="non-specific serine/threonine protein kinase" evidence="22">
    <location>
        <begin position="31"/>
        <end position="1139"/>
    </location>
</feature>
<evidence type="ECO:0000256" key="20">
    <source>
        <dbReference type="PROSITE-ProRule" id="PRU10141"/>
    </source>
</evidence>
<keyword evidence="17" id="KW-0325">Glycoprotein</keyword>
<dbReference type="FunFam" id="1.10.510.10:FF:000417">
    <property type="entry name" value="Leucine-rich repeat receptor-like protein kinase"/>
    <property type="match status" value="1"/>
</dbReference>
<evidence type="ECO:0000256" key="8">
    <source>
        <dbReference type="ARBA" id="ARBA00022692"/>
    </source>
</evidence>
<evidence type="ECO:0000256" key="13">
    <source>
        <dbReference type="ARBA" id="ARBA00022840"/>
    </source>
</evidence>
<keyword evidence="13 20" id="KW-0067">ATP-binding</keyword>
<dbReference type="Pfam" id="PF13855">
    <property type="entry name" value="LRR_8"/>
    <property type="match status" value="2"/>
</dbReference>
<dbReference type="GO" id="GO:0005886">
    <property type="term" value="C:plasma membrane"/>
    <property type="evidence" value="ECO:0007669"/>
    <property type="project" value="UniProtKB-SubCell"/>
</dbReference>
<dbReference type="Gene3D" id="3.30.200.20">
    <property type="entry name" value="Phosphorylase Kinase, domain 1"/>
    <property type="match status" value="1"/>
</dbReference>